<dbReference type="InterPro" id="IPR044537">
    <property type="entry name" value="Rip2-like"/>
</dbReference>
<proteinExistence type="inferred from homology"/>
<dbReference type="InterPro" id="IPR044855">
    <property type="entry name" value="CoA-Trfase_III_dom3_sf"/>
</dbReference>
<dbReference type="AlphaFoldDB" id="A0AA35SM95"/>
<dbReference type="GO" id="GO:0008410">
    <property type="term" value="F:CoA-transferase activity"/>
    <property type="evidence" value="ECO:0007669"/>
    <property type="project" value="TreeGrafter"/>
</dbReference>
<comment type="caution">
    <text evidence="4">The sequence shown here is derived from an EMBL/GenBank/DDBJ whole genome shotgun (WGS) entry which is preliminary data.</text>
</comment>
<organism evidence="4 5">
    <name type="scientific">Geodia barretti</name>
    <name type="common">Barrett's horny sponge</name>
    <dbReference type="NCBI Taxonomy" id="519541"/>
    <lineage>
        <taxon>Eukaryota</taxon>
        <taxon>Metazoa</taxon>
        <taxon>Porifera</taxon>
        <taxon>Demospongiae</taxon>
        <taxon>Heteroscleromorpha</taxon>
        <taxon>Tetractinellida</taxon>
        <taxon>Astrophorina</taxon>
        <taxon>Geodiidae</taxon>
        <taxon>Geodia</taxon>
    </lineage>
</organism>
<dbReference type="PANTHER" id="PTHR48207:SF3">
    <property type="entry name" value="SUCCINATE--HYDROXYMETHYLGLUTARATE COA-TRANSFERASE"/>
    <property type="match status" value="1"/>
</dbReference>
<feature type="transmembrane region" description="Helical" evidence="3">
    <location>
        <begin position="609"/>
        <end position="634"/>
    </location>
</feature>
<evidence type="ECO:0000256" key="3">
    <source>
        <dbReference type="SAM" id="Phobius"/>
    </source>
</evidence>
<dbReference type="SUPFAM" id="SSF89796">
    <property type="entry name" value="CoA-transferase family III (CaiB/BaiF)"/>
    <property type="match status" value="1"/>
</dbReference>
<dbReference type="PANTHER" id="PTHR48207">
    <property type="entry name" value="SUCCINATE--HYDROXYMETHYLGLUTARATE COA-TRANSFERASE"/>
    <property type="match status" value="1"/>
</dbReference>
<comment type="similarity">
    <text evidence="1">Belongs to the CoA-transferase III family.</text>
</comment>
<dbReference type="CDD" id="cd06158">
    <property type="entry name" value="S2P-M50_like_1"/>
    <property type="match status" value="1"/>
</dbReference>
<keyword evidence="2" id="KW-0808">Transferase</keyword>
<keyword evidence="3" id="KW-0472">Membrane</keyword>
<dbReference type="InterPro" id="IPR035903">
    <property type="entry name" value="HesB-like_dom_sf"/>
</dbReference>
<keyword evidence="3" id="KW-1133">Transmembrane helix</keyword>
<dbReference type="Pfam" id="PF02515">
    <property type="entry name" value="CoA_transf_3"/>
    <property type="match status" value="1"/>
</dbReference>
<name>A0AA35SM95_GEOBA</name>
<keyword evidence="3" id="KW-0812">Transmembrane</keyword>
<feature type="transmembrane region" description="Helical" evidence="3">
    <location>
        <begin position="567"/>
        <end position="588"/>
    </location>
</feature>
<feature type="transmembrane region" description="Helical" evidence="3">
    <location>
        <begin position="525"/>
        <end position="547"/>
    </location>
</feature>
<dbReference type="SUPFAM" id="SSF89360">
    <property type="entry name" value="HesB-like domain"/>
    <property type="match status" value="1"/>
</dbReference>
<accession>A0AA35SM95</accession>
<gene>
    <name evidence="4" type="ORF">GBAR_LOCUS17711</name>
</gene>
<evidence type="ECO:0000256" key="1">
    <source>
        <dbReference type="ARBA" id="ARBA00008383"/>
    </source>
</evidence>
<dbReference type="Gene3D" id="3.30.1540.10">
    <property type="entry name" value="formyl-coa transferase, domain 3"/>
    <property type="match status" value="2"/>
</dbReference>
<evidence type="ECO:0000313" key="5">
    <source>
        <dbReference type="Proteomes" id="UP001174909"/>
    </source>
</evidence>
<dbReference type="Gene3D" id="3.40.50.10540">
    <property type="entry name" value="Crotonobetainyl-coa:carnitine coa-transferase, domain 1"/>
    <property type="match status" value="2"/>
</dbReference>
<dbReference type="InterPro" id="IPR003673">
    <property type="entry name" value="CoA-Trfase_fam_III"/>
</dbReference>
<evidence type="ECO:0000256" key="2">
    <source>
        <dbReference type="ARBA" id="ARBA00022679"/>
    </source>
</evidence>
<feature type="transmembrane region" description="Helical" evidence="3">
    <location>
        <begin position="441"/>
        <end position="460"/>
    </location>
</feature>
<sequence>MGQLIAIPHAVKLLGDMGAQIIRIESCARLDNYRTSSMYENRGEGRHWDRAANFYEQNRNKYSLTLELNDDDCIAALRELVSISDVFAENFTPRVMRNFKLEYEDLRQIRPDIIMVSSTGYGYTGPWADYGAIGYTTEATSGLSHISGYKDGPPVLPEIPYADYTAAEHTAFAIMAALSYRARHGKGQFIDISQSETLTSTIPEAIMDYTVNGRIPERVGNQDTLMSPHGCYPCAGDDKWIAIAVSTDEQWSALCDALGAVLDGKSLLFDPHLKDRGFYEVAEHHSSTGMPPLPYSSRPWKFSGTPAELRAAAPTLGQHNRFVLSELMGANAQQAKARAVVLLDPPVAAMIRLANRQQRLHTEALSPGGVTVTTTPLIEVTDMASQKLEEILNEQGETGALLRMMVVPGPNGSFQYMLGMEREAKDDDLVIEAPGVQIDPLGALISLAAFAVALIVGITVHEFSHAWSATQLGDNTARSQGRLSLNPVRHLDPLGTILILVAGFGWGRPTPVSPSNIRIGARPGMAVVALAGPVSNLIVATLAALPVRFGTLSLGSGAIDDKFLQALVLWNVVLAVFNLLPVAPLDGFKVALGILPRVIATPLERTERFGVVILLLVVLADSIFNTGILSRILFPAISTLARLLLGV</sequence>
<dbReference type="EMBL" id="CASHTH010002526">
    <property type="protein sequence ID" value="CAI8031206.1"/>
    <property type="molecule type" value="Genomic_DNA"/>
</dbReference>
<evidence type="ECO:0000313" key="4">
    <source>
        <dbReference type="EMBL" id="CAI8031206.1"/>
    </source>
</evidence>
<protein>
    <submittedName>
        <fullName evidence="4">Succinyl-CoA:(R)-benzylsuccinate CoA-transferase subunit BbsF</fullName>
    </submittedName>
</protein>
<dbReference type="InterPro" id="IPR023606">
    <property type="entry name" value="CoA-Trfase_III_dom_1_sf"/>
</dbReference>
<dbReference type="Proteomes" id="UP001174909">
    <property type="component" value="Unassembled WGS sequence"/>
</dbReference>
<keyword evidence="5" id="KW-1185">Reference proteome</keyword>
<dbReference type="Gene3D" id="2.60.300.12">
    <property type="entry name" value="HesB-like domain"/>
    <property type="match status" value="1"/>
</dbReference>
<reference evidence="4" key="1">
    <citation type="submission" date="2023-03" db="EMBL/GenBank/DDBJ databases">
        <authorList>
            <person name="Steffen K."/>
            <person name="Cardenas P."/>
        </authorList>
    </citation>
    <scope>NUCLEOTIDE SEQUENCE</scope>
</reference>
<dbReference type="InterPro" id="IPR050483">
    <property type="entry name" value="CoA-transferase_III_domain"/>
</dbReference>
<dbReference type="GO" id="GO:0008237">
    <property type="term" value="F:metallopeptidase activity"/>
    <property type="evidence" value="ECO:0007669"/>
    <property type="project" value="InterPro"/>
</dbReference>